<keyword evidence="2" id="KW-0433">Leucine-rich repeat</keyword>
<dbReference type="PhylomeDB" id="A0A0G4I5R8"/>
<evidence type="ECO:0000256" key="1">
    <source>
        <dbReference type="ARBA" id="ARBA00022468"/>
    </source>
</evidence>
<dbReference type="GO" id="GO:0048471">
    <property type="term" value="C:perinuclear region of cytoplasm"/>
    <property type="evidence" value="ECO:0007669"/>
    <property type="project" value="TreeGrafter"/>
</dbReference>
<dbReference type="GO" id="GO:0006913">
    <property type="term" value="P:nucleocytoplasmic transport"/>
    <property type="evidence" value="ECO:0007669"/>
    <property type="project" value="TreeGrafter"/>
</dbReference>
<dbReference type="SUPFAM" id="SSF52047">
    <property type="entry name" value="RNI-like"/>
    <property type="match status" value="2"/>
</dbReference>
<evidence type="ECO:0000256" key="3">
    <source>
        <dbReference type="ARBA" id="ARBA00022737"/>
    </source>
</evidence>
<dbReference type="GO" id="GO:0005096">
    <property type="term" value="F:GTPase activator activity"/>
    <property type="evidence" value="ECO:0007669"/>
    <property type="project" value="UniProtKB-KW"/>
</dbReference>
<evidence type="ECO:0000256" key="2">
    <source>
        <dbReference type="ARBA" id="ARBA00022614"/>
    </source>
</evidence>
<dbReference type="AlphaFoldDB" id="A0A0G4I5R8"/>
<accession>A0A0G4I5R8</accession>
<dbReference type="EMBL" id="CDMZ01005227">
    <property type="protein sequence ID" value="CEM52350.1"/>
    <property type="molecule type" value="Genomic_DNA"/>
</dbReference>
<dbReference type="PANTHER" id="PTHR24113:SF12">
    <property type="entry name" value="RAN GTPASE-ACTIVATING PROTEIN 1"/>
    <property type="match status" value="1"/>
</dbReference>
<evidence type="ECO:0000313" key="4">
    <source>
        <dbReference type="EMBL" id="CEM52350.1"/>
    </source>
</evidence>
<keyword evidence="3" id="KW-0677">Repeat</keyword>
<dbReference type="GO" id="GO:0005634">
    <property type="term" value="C:nucleus"/>
    <property type="evidence" value="ECO:0007669"/>
    <property type="project" value="TreeGrafter"/>
</dbReference>
<dbReference type="Gene3D" id="3.80.10.10">
    <property type="entry name" value="Ribonuclease Inhibitor"/>
    <property type="match status" value="4"/>
</dbReference>
<proteinExistence type="predicted"/>
<dbReference type="GO" id="GO:0005829">
    <property type="term" value="C:cytosol"/>
    <property type="evidence" value="ECO:0007669"/>
    <property type="project" value="TreeGrafter"/>
</dbReference>
<organism evidence="4">
    <name type="scientific">Chromera velia CCMP2878</name>
    <dbReference type="NCBI Taxonomy" id="1169474"/>
    <lineage>
        <taxon>Eukaryota</taxon>
        <taxon>Sar</taxon>
        <taxon>Alveolata</taxon>
        <taxon>Colpodellida</taxon>
        <taxon>Chromeraceae</taxon>
        <taxon>Chromera</taxon>
    </lineage>
</organism>
<dbReference type="InterPro" id="IPR032675">
    <property type="entry name" value="LRR_dom_sf"/>
</dbReference>
<dbReference type="PANTHER" id="PTHR24113">
    <property type="entry name" value="RAN GTPASE-ACTIVATING PROTEIN 1"/>
    <property type="match status" value="1"/>
</dbReference>
<gene>
    <name evidence="4" type="ORF">Cvel_1873</name>
</gene>
<keyword evidence="1" id="KW-0343">GTPase activation</keyword>
<dbReference type="InterPro" id="IPR027038">
    <property type="entry name" value="RanGap"/>
</dbReference>
<dbReference type="VEuPathDB" id="CryptoDB:Cvel_1873"/>
<dbReference type="InterPro" id="IPR001611">
    <property type="entry name" value="Leu-rich_rpt"/>
</dbReference>
<protein>
    <submittedName>
        <fullName evidence="4">Uncharacterized protein</fullName>
    </submittedName>
</protein>
<sequence length="773" mass="82888">MDNHLVGAAGQEEEKTGSIGSFHPTTWDSVLCMLLKTSEPSAQVCSVRNGFGPTAACTWLYTIKQGKVLGVPFRNLDLSKCTLSPRRIFVLLNVLPLSTEGLKLGSSAVQGQALPLLRNFLEKLGTQQEQEGGGASRIKHLRFAERSIGPLEAPVVFSVLPSFLETLDLEGNVLGSAEMEALAQATRAGRLSCLQSLNLKSTRMNDEKMEILSSAFAEAKPLKIECLLLCRSVFGSGETFSSLLRRDTLSFLQELQLNYCSLSTAVWRALAERLKAGELPSLESLGLEWGWPPGELDQEALVSFAGALVRSAVPRLKNLNLKGVWANRHAGTALVSALRSDEVPHLETVDIEVSCESEETARVLGSGEGLEFIRSLDTNLDGQAGVEFLRAVMSAPKKPSWEELTLAVYRMGDGGGIDAEIWTALAAALDMGRLSSLHTLLFIHETDDDDDGEEFKLPVSQTSDAEGGGGGQFFDVFRGVSLPVLSEVTLDDAGFTDRDLAWLGEGIRAGKYPQLTKLSIRGNNFGRAGMEGLFGGVRESQGGLLCLGELGLGFSRAGEGAASLAGALRSGKMPGLSWLMLRATGWDDEGMRMLGEAVREGHMTQIVALFLGGNTFGREGMDVFFGAVSASEKGFPSLELLILSGSPVLEDGPGAAGGGIAALSQNLRLEKMPCIVCLELSNCSLTNEGMRLLGEAFGEKETPSLTELHLSGNPFNEEGLTSFLEALQPQSLPNLKRIPWNEPGNEASVPPWKNELIMNAKEAGKLRSLNVSS</sequence>
<dbReference type="GO" id="GO:0031267">
    <property type="term" value="F:small GTPase binding"/>
    <property type="evidence" value="ECO:0007669"/>
    <property type="project" value="TreeGrafter"/>
</dbReference>
<dbReference type="SMART" id="SM00368">
    <property type="entry name" value="LRR_RI"/>
    <property type="match status" value="8"/>
</dbReference>
<name>A0A0G4I5R8_9ALVE</name>
<dbReference type="Pfam" id="PF13516">
    <property type="entry name" value="LRR_6"/>
    <property type="match status" value="1"/>
</dbReference>
<reference evidence="4" key="1">
    <citation type="submission" date="2014-11" db="EMBL/GenBank/DDBJ databases">
        <authorList>
            <person name="Otto D Thomas"/>
            <person name="Naeem Raeece"/>
        </authorList>
    </citation>
    <scope>NUCLEOTIDE SEQUENCE</scope>
</reference>